<comment type="caution">
    <text evidence="2">The sequence shown here is derived from an EMBL/GenBank/DDBJ whole genome shotgun (WGS) entry which is preliminary data.</text>
</comment>
<evidence type="ECO:0000256" key="1">
    <source>
        <dbReference type="SAM" id="Phobius"/>
    </source>
</evidence>
<proteinExistence type="predicted"/>
<keyword evidence="1" id="KW-0812">Transmembrane</keyword>
<evidence type="ECO:0000313" key="2">
    <source>
        <dbReference type="EMBL" id="GBL75537.1"/>
    </source>
</evidence>
<dbReference type="Proteomes" id="UP000499080">
    <property type="component" value="Unassembled WGS sequence"/>
</dbReference>
<evidence type="ECO:0000313" key="3">
    <source>
        <dbReference type="Proteomes" id="UP000499080"/>
    </source>
</evidence>
<sequence length="95" mass="10364">MCDTYSACPVITGLLVGIFGNFLFEIVIVICCLSENGTFGRPEAVLADNGTGYQKNGTYGHIMYIPFQRVFPLVWLGSLKKGEDPSSSFDHGPKL</sequence>
<reference evidence="2 3" key="1">
    <citation type="journal article" date="2019" name="Sci. Rep.">
        <title>Orb-weaving spider Araneus ventricosus genome elucidates the spidroin gene catalogue.</title>
        <authorList>
            <person name="Kono N."/>
            <person name="Nakamura H."/>
            <person name="Ohtoshi R."/>
            <person name="Moran D.A.P."/>
            <person name="Shinohara A."/>
            <person name="Yoshida Y."/>
            <person name="Fujiwara M."/>
            <person name="Mori M."/>
            <person name="Tomita M."/>
            <person name="Arakawa K."/>
        </authorList>
    </citation>
    <scope>NUCLEOTIDE SEQUENCE [LARGE SCALE GENOMIC DNA]</scope>
</reference>
<dbReference type="EMBL" id="BGPR01000008">
    <property type="protein sequence ID" value="GBL75537.1"/>
    <property type="molecule type" value="Genomic_DNA"/>
</dbReference>
<keyword evidence="1" id="KW-0472">Membrane</keyword>
<feature type="transmembrane region" description="Helical" evidence="1">
    <location>
        <begin position="12"/>
        <end position="33"/>
    </location>
</feature>
<accession>A0A4Y2A7K8</accession>
<dbReference type="AlphaFoldDB" id="A0A4Y2A7K8"/>
<organism evidence="2 3">
    <name type="scientific">Araneus ventricosus</name>
    <name type="common">Orbweaver spider</name>
    <name type="synonym">Epeira ventricosa</name>
    <dbReference type="NCBI Taxonomy" id="182803"/>
    <lineage>
        <taxon>Eukaryota</taxon>
        <taxon>Metazoa</taxon>
        <taxon>Ecdysozoa</taxon>
        <taxon>Arthropoda</taxon>
        <taxon>Chelicerata</taxon>
        <taxon>Arachnida</taxon>
        <taxon>Araneae</taxon>
        <taxon>Araneomorphae</taxon>
        <taxon>Entelegynae</taxon>
        <taxon>Araneoidea</taxon>
        <taxon>Araneidae</taxon>
        <taxon>Araneus</taxon>
    </lineage>
</organism>
<keyword evidence="1" id="KW-1133">Transmembrane helix</keyword>
<name>A0A4Y2A7K8_ARAVE</name>
<protein>
    <submittedName>
        <fullName evidence="2">Uncharacterized protein</fullName>
    </submittedName>
</protein>
<gene>
    <name evidence="2" type="ORF">AVEN_154880_1</name>
</gene>
<keyword evidence="3" id="KW-1185">Reference proteome</keyword>